<sequence length="63" mass="7229">MPRKTTNNIRETGFNMNLWITLVSWKINDNGNEYDNVHDASEIGSSDKVEEETSGNNDRENNL</sequence>
<dbReference type="AlphaFoldDB" id="A0AAD5K9E1"/>
<name>A0AAD5K9E1_9FUNG</name>
<proteinExistence type="predicted"/>
<keyword evidence="3" id="KW-1185">Reference proteome</keyword>
<dbReference type="EMBL" id="JAIXMP010000003">
    <property type="protein sequence ID" value="KAI9275609.1"/>
    <property type="molecule type" value="Genomic_DNA"/>
</dbReference>
<reference evidence="2" key="2">
    <citation type="submission" date="2023-02" db="EMBL/GenBank/DDBJ databases">
        <authorList>
            <consortium name="DOE Joint Genome Institute"/>
            <person name="Mondo S.J."/>
            <person name="Chang Y."/>
            <person name="Wang Y."/>
            <person name="Ahrendt S."/>
            <person name="Andreopoulos W."/>
            <person name="Barry K."/>
            <person name="Beard J."/>
            <person name="Benny G.L."/>
            <person name="Blankenship S."/>
            <person name="Bonito G."/>
            <person name="Cuomo C."/>
            <person name="Desiro A."/>
            <person name="Gervers K.A."/>
            <person name="Hundley H."/>
            <person name="Kuo A."/>
            <person name="LaButti K."/>
            <person name="Lang B.F."/>
            <person name="Lipzen A."/>
            <person name="O'Donnell K."/>
            <person name="Pangilinan J."/>
            <person name="Reynolds N."/>
            <person name="Sandor L."/>
            <person name="Smith M.W."/>
            <person name="Tsang A."/>
            <person name="Grigoriev I.V."/>
            <person name="Stajich J.E."/>
            <person name="Spatafora J.W."/>
        </authorList>
    </citation>
    <scope>NUCLEOTIDE SEQUENCE</scope>
    <source>
        <strain evidence="2">RSA 2281</strain>
    </source>
</reference>
<evidence type="ECO:0000313" key="3">
    <source>
        <dbReference type="Proteomes" id="UP001209540"/>
    </source>
</evidence>
<organism evidence="2 3">
    <name type="scientific">Phascolomyces articulosus</name>
    <dbReference type="NCBI Taxonomy" id="60185"/>
    <lineage>
        <taxon>Eukaryota</taxon>
        <taxon>Fungi</taxon>
        <taxon>Fungi incertae sedis</taxon>
        <taxon>Mucoromycota</taxon>
        <taxon>Mucoromycotina</taxon>
        <taxon>Mucoromycetes</taxon>
        <taxon>Mucorales</taxon>
        <taxon>Lichtheimiaceae</taxon>
        <taxon>Phascolomyces</taxon>
    </lineage>
</organism>
<protein>
    <submittedName>
        <fullName evidence="2">Uncharacterized protein</fullName>
    </submittedName>
</protein>
<accession>A0AAD5K9E1</accession>
<feature type="compositionally biased region" description="Basic and acidic residues" evidence="1">
    <location>
        <begin position="35"/>
        <end position="48"/>
    </location>
</feature>
<evidence type="ECO:0000256" key="1">
    <source>
        <dbReference type="SAM" id="MobiDB-lite"/>
    </source>
</evidence>
<comment type="caution">
    <text evidence="2">The sequence shown here is derived from an EMBL/GenBank/DDBJ whole genome shotgun (WGS) entry which is preliminary data.</text>
</comment>
<dbReference type="Proteomes" id="UP001209540">
    <property type="component" value="Unassembled WGS sequence"/>
</dbReference>
<feature type="region of interest" description="Disordered" evidence="1">
    <location>
        <begin position="31"/>
        <end position="63"/>
    </location>
</feature>
<evidence type="ECO:0000313" key="2">
    <source>
        <dbReference type="EMBL" id="KAI9275609.1"/>
    </source>
</evidence>
<reference evidence="2" key="1">
    <citation type="journal article" date="2022" name="IScience">
        <title>Evolution of zygomycete secretomes and the origins of terrestrial fungal ecologies.</title>
        <authorList>
            <person name="Chang Y."/>
            <person name="Wang Y."/>
            <person name="Mondo S."/>
            <person name="Ahrendt S."/>
            <person name="Andreopoulos W."/>
            <person name="Barry K."/>
            <person name="Beard J."/>
            <person name="Benny G.L."/>
            <person name="Blankenship S."/>
            <person name="Bonito G."/>
            <person name="Cuomo C."/>
            <person name="Desiro A."/>
            <person name="Gervers K.A."/>
            <person name="Hundley H."/>
            <person name="Kuo A."/>
            <person name="LaButti K."/>
            <person name="Lang B.F."/>
            <person name="Lipzen A."/>
            <person name="O'Donnell K."/>
            <person name="Pangilinan J."/>
            <person name="Reynolds N."/>
            <person name="Sandor L."/>
            <person name="Smith M.E."/>
            <person name="Tsang A."/>
            <person name="Grigoriev I.V."/>
            <person name="Stajich J.E."/>
            <person name="Spatafora J.W."/>
        </authorList>
    </citation>
    <scope>NUCLEOTIDE SEQUENCE</scope>
    <source>
        <strain evidence="2">RSA 2281</strain>
    </source>
</reference>
<gene>
    <name evidence="2" type="ORF">BDA99DRAFT_495949</name>
</gene>